<evidence type="ECO:0000256" key="2">
    <source>
        <dbReference type="ARBA" id="ARBA00022481"/>
    </source>
</evidence>
<comment type="subcellular location">
    <subcellularLocation>
        <location evidence="8">Endomembrane system</location>
        <topology evidence="8">Lipid-anchor</topology>
        <orientation evidence="8">Cytoplasmic side</orientation>
    </subcellularLocation>
</comment>
<dbReference type="InterPro" id="IPR027417">
    <property type="entry name" value="P-loop_NTPase"/>
</dbReference>
<dbReference type="EMBL" id="JACBKZ010000015">
    <property type="protein sequence ID" value="KAF5930891.1"/>
    <property type="molecule type" value="Genomic_DNA"/>
</dbReference>
<dbReference type="Proteomes" id="UP000593564">
    <property type="component" value="Unassembled WGS sequence"/>
</dbReference>
<comment type="similarity">
    <text evidence="1">Belongs to the small GTPase superfamily. Rab family.</text>
</comment>
<evidence type="ECO:0000256" key="6">
    <source>
        <dbReference type="ARBA" id="ARBA00023288"/>
    </source>
</evidence>
<keyword evidence="4" id="KW-0813">Transport</keyword>
<name>A0A7J7FS99_CAMSI</name>
<keyword evidence="11" id="KW-1185">Reference proteome</keyword>
<dbReference type="GO" id="GO:0015031">
    <property type="term" value="P:protein transport"/>
    <property type="evidence" value="ECO:0007669"/>
    <property type="project" value="UniProtKB-KW"/>
</dbReference>
<gene>
    <name evidence="10" type="ORF">HYC85_031764</name>
</gene>
<evidence type="ECO:0000256" key="9">
    <source>
        <dbReference type="SAM" id="MobiDB-lite"/>
    </source>
</evidence>
<evidence type="ECO:0000256" key="3">
    <source>
        <dbReference type="ARBA" id="ARBA00022741"/>
    </source>
</evidence>
<dbReference type="SMART" id="SM00175">
    <property type="entry name" value="RAB"/>
    <property type="match status" value="1"/>
</dbReference>
<feature type="compositionally biased region" description="Low complexity" evidence="9">
    <location>
        <begin position="129"/>
        <end position="141"/>
    </location>
</feature>
<feature type="region of interest" description="Disordered" evidence="9">
    <location>
        <begin position="123"/>
        <end position="147"/>
    </location>
</feature>
<evidence type="ECO:0000313" key="11">
    <source>
        <dbReference type="Proteomes" id="UP000593564"/>
    </source>
</evidence>
<keyword evidence="7" id="KW-0636">Prenylation</keyword>
<dbReference type="GO" id="GO:0005525">
    <property type="term" value="F:GTP binding"/>
    <property type="evidence" value="ECO:0007669"/>
    <property type="project" value="UniProtKB-KW"/>
</dbReference>
<proteinExistence type="inferred from homology"/>
<dbReference type="GO" id="GO:0003924">
    <property type="term" value="F:GTPase activity"/>
    <property type="evidence" value="ECO:0007669"/>
    <property type="project" value="InterPro"/>
</dbReference>
<keyword evidence="3" id="KW-0547">Nucleotide-binding</keyword>
<sequence length="147" mass="16600">MFIKSSISNIKLQLGLILSPKNYNLMTGLSLYKWDTAGQERLQSLGVAFYRVTDCCILVYDVNVMKSFDTLNNWHEEFLKQGITKNTTTTLEINSDFLAWPLQMFQRILHLENRPSGVKIVQHPRDGLGNTSNTSGGTNVSCGNLRN</sequence>
<keyword evidence="5" id="KW-0342">GTP-binding</keyword>
<dbReference type="PANTHER" id="PTHR47981:SF2">
    <property type="entry name" value="RAS-RELATED PROTEIN RABG3B"/>
    <property type="match status" value="1"/>
</dbReference>
<dbReference type="SUPFAM" id="SSF52540">
    <property type="entry name" value="P-loop containing nucleoside triphosphate hydrolases"/>
    <property type="match status" value="1"/>
</dbReference>
<protein>
    <submittedName>
        <fullName evidence="10">Uncharacterized protein</fullName>
    </submittedName>
</protein>
<evidence type="ECO:0000313" key="10">
    <source>
        <dbReference type="EMBL" id="KAF5930891.1"/>
    </source>
</evidence>
<dbReference type="AlphaFoldDB" id="A0A7J7FS99"/>
<dbReference type="GO" id="GO:0005774">
    <property type="term" value="C:vacuolar membrane"/>
    <property type="evidence" value="ECO:0007669"/>
    <property type="project" value="TreeGrafter"/>
</dbReference>
<dbReference type="Gene3D" id="3.40.50.300">
    <property type="entry name" value="P-loop containing nucleotide triphosphate hydrolases"/>
    <property type="match status" value="1"/>
</dbReference>
<evidence type="ECO:0000256" key="5">
    <source>
        <dbReference type="ARBA" id="ARBA00023134"/>
    </source>
</evidence>
<reference evidence="10 11" key="2">
    <citation type="submission" date="2020-07" db="EMBL/GenBank/DDBJ databases">
        <title>Genome assembly of wild tea tree DASZ reveals pedigree and selection history of tea varieties.</title>
        <authorList>
            <person name="Zhang W."/>
        </authorList>
    </citation>
    <scope>NUCLEOTIDE SEQUENCE [LARGE SCALE GENOMIC DNA]</scope>
    <source>
        <strain evidence="11">cv. G240</strain>
        <tissue evidence="10">Leaf</tissue>
    </source>
</reference>
<keyword evidence="4" id="KW-0653">Protein transport</keyword>
<evidence type="ECO:0000256" key="1">
    <source>
        <dbReference type="ARBA" id="ARBA00006270"/>
    </source>
</evidence>
<organism evidence="10 11">
    <name type="scientific">Camellia sinensis</name>
    <name type="common">Tea plant</name>
    <name type="synonym">Thea sinensis</name>
    <dbReference type="NCBI Taxonomy" id="4442"/>
    <lineage>
        <taxon>Eukaryota</taxon>
        <taxon>Viridiplantae</taxon>
        <taxon>Streptophyta</taxon>
        <taxon>Embryophyta</taxon>
        <taxon>Tracheophyta</taxon>
        <taxon>Spermatophyta</taxon>
        <taxon>Magnoliopsida</taxon>
        <taxon>eudicotyledons</taxon>
        <taxon>Gunneridae</taxon>
        <taxon>Pentapetalae</taxon>
        <taxon>asterids</taxon>
        <taxon>Ericales</taxon>
        <taxon>Theaceae</taxon>
        <taxon>Camellia</taxon>
    </lineage>
</organism>
<keyword evidence="6" id="KW-0449">Lipoprotein</keyword>
<keyword evidence="2" id="KW-0488">Methylation</keyword>
<evidence type="ECO:0000256" key="8">
    <source>
        <dbReference type="ARBA" id="ARBA00046278"/>
    </source>
</evidence>
<evidence type="ECO:0000256" key="7">
    <source>
        <dbReference type="ARBA" id="ARBA00023289"/>
    </source>
</evidence>
<evidence type="ECO:0000256" key="4">
    <source>
        <dbReference type="ARBA" id="ARBA00022927"/>
    </source>
</evidence>
<accession>A0A7J7FS99</accession>
<reference evidence="11" key="1">
    <citation type="journal article" date="2020" name="Nat. Commun.">
        <title>Genome assembly of wild tea tree DASZ reveals pedigree and selection history of tea varieties.</title>
        <authorList>
            <person name="Zhang W."/>
            <person name="Zhang Y."/>
            <person name="Qiu H."/>
            <person name="Guo Y."/>
            <person name="Wan H."/>
            <person name="Zhang X."/>
            <person name="Scossa F."/>
            <person name="Alseekh S."/>
            <person name="Zhang Q."/>
            <person name="Wang P."/>
            <person name="Xu L."/>
            <person name="Schmidt M.H."/>
            <person name="Jia X."/>
            <person name="Li D."/>
            <person name="Zhu A."/>
            <person name="Guo F."/>
            <person name="Chen W."/>
            <person name="Ni D."/>
            <person name="Usadel B."/>
            <person name="Fernie A.R."/>
            <person name="Wen W."/>
        </authorList>
    </citation>
    <scope>NUCLEOTIDE SEQUENCE [LARGE SCALE GENOMIC DNA]</scope>
    <source>
        <strain evidence="11">cv. G240</strain>
    </source>
</reference>
<dbReference type="GO" id="GO:0012505">
    <property type="term" value="C:endomembrane system"/>
    <property type="evidence" value="ECO:0007669"/>
    <property type="project" value="UniProtKB-SubCell"/>
</dbReference>
<dbReference type="InterPro" id="IPR001806">
    <property type="entry name" value="Small_GTPase"/>
</dbReference>
<dbReference type="PANTHER" id="PTHR47981">
    <property type="entry name" value="RAB FAMILY"/>
    <property type="match status" value="1"/>
</dbReference>
<dbReference type="Pfam" id="PF00071">
    <property type="entry name" value="Ras"/>
    <property type="match status" value="1"/>
</dbReference>
<comment type="caution">
    <text evidence="10">The sequence shown here is derived from an EMBL/GenBank/DDBJ whole genome shotgun (WGS) entry which is preliminary data.</text>
</comment>